<dbReference type="Proteomes" id="UP000252023">
    <property type="component" value="Chromosome"/>
</dbReference>
<evidence type="ECO:0000259" key="1">
    <source>
        <dbReference type="Pfam" id="PF12680"/>
    </source>
</evidence>
<sequence>MSASADLVRQFWRAMSANDWTAAASLMAPDAFTLWPQTGEVIPSARFAEVQAAFLGDGDWQFEEMALVDGGNEVVTDMRVTNLPLGILARVITFHTIANGQLVSQREFWPDATEIPAFRQGMLVIDPDHARL</sequence>
<evidence type="ECO:0000313" key="3">
    <source>
        <dbReference type="Proteomes" id="UP000252023"/>
    </source>
</evidence>
<dbReference type="InterPro" id="IPR032710">
    <property type="entry name" value="NTF2-like_dom_sf"/>
</dbReference>
<organism evidence="2 3">
    <name type="scientific">Paracoccus suum</name>
    <dbReference type="NCBI Taxonomy" id="2259340"/>
    <lineage>
        <taxon>Bacteria</taxon>
        <taxon>Pseudomonadati</taxon>
        <taxon>Pseudomonadota</taxon>
        <taxon>Alphaproteobacteria</taxon>
        <taxon>Rhodobacterales</taxon>
        <taxon>Paracoccaceae</taxon>
        <taxon>Paracoccus</taxon>
    </lineage>
</organism>
<accession>A0A344PHU2</accession>
<protein>
    <submittedName>
        <fullName evidence="2">Nuclear transport factor 2 family protein</fullName>
    </submittedName>
</protein>
<dbReference type="SUPFAM" id="SSF54427">
    <property type="entry name" value="NTF2-like"/>
    <property type="match status" value="1"/>
</dbReference>
<proteinExistence type="predicted"/>
<dbReference type="InterPro" id="IPR037401">
    <property type="entry name" value="SnoaL-like"/>
</dbReference>
<name>A0A344PHU2_9RHOB</name>
<evidence type="ECO:0000313" key="2">
    <source>
        <dbReference type="EMBL" id="AXC48947.1"/>
    </source>
</evidence>
<dbReference type="KEGG" id="pars:DRW48_03830"/>
<dbReference type="Gene3D" id="3.10.450.50">
    <property type="match status" value="1"/>
</dbReference>
<dbReference type="Pfam" id="PF12680">
    <property type="entry name" value="SnoaL_2"/>
    <property type="match status" value="1"/>
</dbReference>
<gene>
    <name evidence="2" type="ORF">DRW48_03830</name>
</gene>
<keyword evidence="3" id="KW-1185">Reference proteome</keyword>
<dbReference type="RefSeq" id="WP_114075266.1">
    <property type="nucleotide sequence ID" value="NZ_CP030918.1"/>
</dbReference>
<dbReference type="EMBL" id="CP030918">
    <property type="protein sequence ID" value="AXC48947.1"/>
    <property type="molecule type" value="Genomic_DNA"/>
</dbReference>
<reference evidence="3" key="1">
    <citation type="submission" date="2018-07" db="EMBL/GenBank/DDBJ databases">
        <title>Genome sequencing of Paracoccus sp. SC2-6.</title>
        <authorList>
            <person name="Heo J."/>
            <person name="Kim S.-J."/>
            <person name="Kwon S.-W."/>
        </authorList>
    </citation>
    <scope>NUCLEOTIDE SEQUENCE [LARGE SCALE GENOMIC DNA]</scope>
    <source>
        <strain evidence="3">SC2-6</strain>
    </source>
</reference>
<dbReference type="OrthoDB" id="117872at2"/>
<feature type="domain" description="SnoaL-like" evidence="1">
    <location>
        <begin position="8"/>
        <end position="104"/>
    </location>
</feature>
<dbReference type="AlphaFoldDB" id="A0A344PHU2"/>